<dbReference type="NCBIfam" id="NF002879">
    <property type="entry name" value="PRK03333.1"/>
    <property type="match status" value="1"/>
</dbReference>
<comment type="similarity">
    <text evidence="3">Belongs to the CoaE family.</text>
</comment>
<dbReference type="PANTHER" id="PTHR10695:SF46">
    <property type="entry name" value="BIFUNCTIONAL COENZYME A SYNTHASE-RELATED"/>
    <property type="match status" value="1"/>
</dbReference>
<keyword evidence="6" id="KW-1185">Reference proteome</keyword>
<keyword evidence="3 5" id="KW-0808">Transferase</keyword>
<dbReference type="EC" id="2.7.1.24" evidence="3 4"/>
<dbReference type="CDD" id="cd02022">
    <property type="entry name" value="DPCK"/>
    <property type="match status" value="1"/>
</dbReference>
<dbReference type="Proteomes" id="UP001185012">
    <property type="component" value="Unassembled WGS sequence"/>
</dbReference>
<reference evidence="5 6" key="1">
    <citation type="submission" date="2023-07" db="EMBL/GenBank/DDBJ databases">
        <title>Genomic Encyclopedia of Type Strains, Phase IV (KMG-IV): sequencing the most valuable type-strain genomes for metagenomic binning, comparative biology and taxonomic classification.</title>
        <authorList>
            <person name="Goeker M."/>
        </authorList>
    </citation>
    <scope>NUCLEOTIDE SEQUENCE [LARGE SCALE GENOMIC DNA]</scope>
    <source>
        <strain evidence="5 6">DSM 45903</strain>
    </source>
</reference>
<gene>
    <name evidence="3" type="primary">coaE</name>
    <name evidence="5" type="ORF">JOE21_002582</name>
</gene>
<feature type="binding site" evidence="3">
    <location>
        <begin position="10"/>
        <end position="15"/>
    </location>
    <ligand>
        <name>ATP</name>
        <dbReference type="ChEBI" id="CHEBI:30616"/>
    </ligand>
</feature>
<keyword evidence="2 3" id="KW-0067">ATP-binding</keyword>
<proteinExistence type="inferred from homology"/>
<keyword evidence="3" id="KW-0963">Cytoplasm</keyword>
<dbReference type="RefSeq" id="WP_309866642.1">
    <property type="nucleotide sequence ID" value="NZ_JAVDQG010000005.1"/>
</dbReference>
<evidence type="ECO:0000313" key="6">
    <source>
        <dbReference type="Proteomes" id="UP001185012"/>
    </source>
</evidence>
<evidence type="ECO:0000313" key="5">
    <source>
        <dbReference type="EMBL" id="MDR6226575.1"/>
    </source>
</evidence>
<sequence length="204" mass="22707">MKVGLTGGIATGKSTVSRMLSERGAAIVDADVVAREVVEPGTEGASLIRERFGEGVFLPDGSLDRQSLGRIIFADKQAREDLNRLLHPLIIRRMEEETARRQAADPHCIVVWDTPLLIEESLTDRVDWVVVVYIPIALQQKRLMERDGIRAEEARSRMKAQMSIEEKKSFADILIDNSGTLAETERQVDALWQTLVSKNGSAQP</sequence>
<dbReference type="InterPro" id="IPR001977">
    <property type="entry name" value="Depp_CoAkinase"/>
</dbReference>
<comment type="function">
    <text evidence="3">Catalyzes the phosphorylation of the 3'-hydroxyl group of dephosphocoenzyme A to form coenzyme A.</text>
</comment>
<comment type="subcellular location">
    <subcellularLocation>
        <location evidence="3">Cytoplasm</location>
    </subcellularLocation>
</comment>
<keyword evidence="1 3" id="KW-0547">Nucleotide-binding</keyword>
<dbReference type="PANTHER" id="PTHR10695">
    <property type="entry name" value="DEPHOSPHO-COA KINASE-RELATED"/>
    <property type="match status" value="1"/>
</dbReference>
<evidence type="ECO:0000256" key="4">
    <source>
        <dbReference type="NCBIfam" id="TIGR00152"/>
    </source>
</evidence>
<dbReference type="Pfam" id="PF01121">
    <property type="entry name" value="CoaE"/>
    <property type="match status" value="1"/>
</dbReference>
<protein>
    <recommendedName>
        <fullName evidence="3 4">Dephospho-CoA kinase</fullName>
        <ecNumber evidence="3 4">2.7.1.24</ecNumber>
    </recommendedName>
    <alternativeName>
        <fullName evidence="3">Dephosphocoenzyme A kinase</fullName>
    </alternativeName>
</protein>
<evidence type="ECO:0000256" key="1">
    <source>
        <dbReference type="ARBA" id="ARBA00022741"/>
    </source>
</evidence>
<evidence type="ECO:0000256" key="3">
    <source>
        <dbReference type="HAMAP-Rule" id="MF_00376"/>
    </source>
</evidence>
<comment type="caution">
    <text evidence="5">The sequence shown here is derived from an EMBL/GenBank/DDBJ whole genome shotgun (WGS) entry which is preliminary data.</text>
</comment>
<comment type="catalytic activity">
    <reaction evidence="3">
        <text>3'-dephospho-CoA + ATP = ADP + CoA + H(+)</text>
        <dbReference type="Rhea" id="RHEA:18245"/>
        <dbReference type="ChEBI" id="CHEBI:15378"/>
        <dbReference type="ChEBI" id="CHEBI:30616"/>
        <dbReference type="ChEBI" id="CHEBI:57287"/>
        <dbReference type="ChEBI" id="CHEBI:57328"/>
        <dbReference type="ChEBI" id="CHEBI:456216"/>
        <dbReference type="EC" id="2.7.1.24"/>
    </reaction>
</comment>
<keyword evidence="3" id="KW-0173">Coenzyme A biosynthesis</keyword>
<dbReference type="PROSITE" id="PS51219">
    <property type="entry name" value="DPCK"/>
    <property type="match status" value="1"/>
</dbReference>
<dbReference type="Gene3D" id="3.40.50.300">
    <property type="entry name" value="P-loop containing nucleotide triphosphate hydrolases"/>
    <property type="match status" value="1"/>
</dbReference>
<dbReference type="NCBIfam" id="TIGR00152">
    <property type="entry name" value="dephospho-CoA kinase"/>
    <property type="match status" value="1"/>
</dbReference>
<keyword evidence="3 5" id="KW-0418">Kinase</keyword>
<comment type="pathway">
    <text evidence="3">Cofactor biosynthesis; coenzyme A biosynthesis; CoA from (R)-pantothenate: step 5/5.</text>
</comment>
<organism evidence="5 6">
    <name type="scientific">Desmospora profundinema</name>
    <dbReference type="NCBI Taxonomy" id="1571184"/>
    <lineage>
        <taxon>Bacteria</taxon>
        <taxon>Bacillati</taxon>
        <taxon>Bacillota</taxon>
        <taxon>Bacilli</taxon>
        <taxon>Bacillales</taxon>
        <taxon>Thermoactinomycetaceae</taxon>
        <taxon>Desmospora</taxon>
    </lineage>
</organism>
<dbReference type="EMBL" id="JAVDQG010000005">
    <property type="protein sequence ID" value="MDR6226575.1"/>
    <property type="molecule type" value="Genomic_DNA"/>
</dbReference>
<dbReference type="GO" id="GO:0004140">
    <property type="term" value="F:dephospho-CoA kinase activity"/>
    <property type="evidence" value="ECO:0007669"/>
    <property type="project" value="UniProtKB-EC"/>
</dbReference>
<dbReference type="InterPro" id="IPR027417">
    <property type="entry name" value="P-loop_NTPase"/>
</dbReference>
<name>A0ABU1IP68_9BACL</name>
<dbReference type="HAMAP" id="MF_00376">
    <property type="entry name" value="Dephospho_CoA_kinase"/>
    <property type="match status" value="1"/>
</dbReference>
<evidence type="ECO:0000256" key="2">
    <source>
        <dbReference type="ARBA" id="ARBA00022840"/>
    </source>
</evidence>
<accession>A0ABU1IP68</accession>
<dbReference type="SUPFAM" id="SSF52540">
    <property type="entry name" value="P-loop containing nucleoside triphosphate hydrolases"/>
    <property type="match status" value="1"/>
</dbReference>